<dbReference type="GO" id="GO:0005524">
    <property type="term" value="F:ATP binding"/>
    <property type="evidence" value="ECO:0007669"/>
    <property type="project" value="UniProtKB-KW"/>
</dbReference>
<dbReference type="SUPFAM" id="SSF140931">
    <property type="entry name" value="Fic-like"/>
    <property type="match status" value="1"/>
</dbReference>
<dbReference type="PANTHER" id="PTHR13504">
    <property type="entry name" value="FIDO DOMAIN-CONTAINING PROTEIN DDB_G0283145"/>
    <property type="match status" value="1"/>
</dbReference>
<dbReference type="EMBL" id="FNRM01000005">
    <property type="protein sequence ID" value="SEA68531.1"/>
    <property type="molecule type" value="Genomic_DNA"/>
</dbReference>
<dbReference type="InterPro" id="IPR036597">
    <property type="entry name" value="Fido-like_dom_sf"/>
</dbReference>
<feature type="domain" description="Fido" evidence="3">
    <location>
        <begin position="357"/>
        <end position="501"/>
    </location>
</feature>
<dbReference type="Proteomes" id="UP000198773">
    <property type="component" value="Unassembled WGS sequence"/>
</dbReference>
<feature type="binding site" evidence="2">
    <location>
        <begin position="447"/>
        <end position="454"/>
    </location>
    <ligand>
        <name>ATP</name>
        <dbReference type="ChEBI" id="CHEBI:30616"/>
    </ligand>
</feature>
<dbReference type="InterPro" id="IPR003812">
    <property type="entry name" value="Fido"/>
</dbReference>
<dbReference type="InterPro" id="IPR040198">
    <property type="entry name" value="Fido_containing"/>
</dbReference>
<evidence type="ECO:0000256" key="2">
    <source>
        <dbReference type="PIRSR" id="PIRSR640198-2"/>
    </source>
</evidence>
<keyword evidence="5" id="KW-1185">Reference proteome</keyword>
<sequence>MNDVTQKLADSLEQLQLLQDNGAVAIQSKQLSRLHRERLQKYGFIQEVIRGWYIPAMPDEKPGDSTSWYTSYWDFCATYLTERFGSEWCLSPEQSIHLHIGDRTVPQQLLVRSPKGNNKPTTLLHNTSVFDVRLKLPDAGNIETIAGLNVYSLAAALVYSSANQFVQAPIQMRTALSMVTDASDLLSVLLQGGHSVVAGRLAGAFRNIGRDLIADNLLKGMQAADFKVQEDDPFNEAISVHFGRRDISPSMNRIRLMWATMRAAIIEHFPASANQAMNIESYMAHVDDKYVTDAYHSLSIEGYRVTRELIELVRSGNWQPETSDESKQHLDAMAAKGYWDSFQQVKKAIRAVLEGKNPGEVLEQSHSDWYLALFGPSVAAGILKTADLAGYRTGPVYIRQSKHTPPSREAVRDMMPTLFDLLAEEDNAAVRVVLGHFMFVYIHPYFDGNGRMGRFLMNLMMAAGQYPWTIIPVERRTEYMNALEAASVQQDIVPFTKFLASLLKADHPSSVDR</sequence>
<evidence type="ECO:0000313" key="5">
    <source>
        <dbReference type="Proteomes" id="UP000198773"/>
    </source>
</evidence>
<dbReference type="OrthoDB" id="9807853at2"/>
<keyword evidence="2" id="KW-0547">Nucleotide-binding</keyword>
<dbReference type="RefSeq" id="WP_091342845.1">
    <property type="nucleotide sequence ID" value="NZ_FNRM01000005.1"/>
</dbReference>
<protein>
    <submittedName>
        <fullName evidence="4">Fic/DOC family protein</fullName>
    </submittedName>
</protein>
<dbReference type="PANTHER" id="PTHR13504:SF38">
    <property type="entry name" value="FIDO DOMAIN-CONTAINING PROTEIN"/>
    <property type="match status" value="1"/>
</dbReference>
<dbReference type="Gene3D" id="1.10.3290.10">
    <property type="entry name" value="Fido-like domain"/>
    <property type="match status" value="1"/>
</dbReference>
<accession>A0A1H4D774</accession>
<dbReference type="STRING" id="152573.SAMN04488051_105104"/>
<organism evidence="4 5">
    <name type="scientific">Alkalimonas amylolytica</name>
    <dbReference type="NCBI Taxonomy" id="152573"/>
    <lineage>
        <taxon>Bacteria</taxon>
        <taxon>Pseudomonadati</taxon>
        <taxon>Pseudomonadota</taxon>
        <taxon>Gammaproteobacteria</taxon>
        <taxon>Alkalimonas</taxon>
    </lineage>
</organism>
<keyword evidence="2" id="KW-0067">ATP-binding</keyword>
<evidence type="ECO:0000259" key="3">
    <source>
        <dbReference type="PROSITE" id="PS51459"/>
    </source>
</evidence>
<evidence type="ECO:0000313" key="4">
    <source>
        <dbReference type="EMBL" id="SEA68531.1"/>
    </source>
</evidence>
<feature type="active site" evidence="1">
    <location>
        <position position="443"/>
    </location>
</feature>
<reference evidence="4 5" key="1">
    <citation type="submission" date="2016-10" db="EMBL/GenBank/DDBJ databases">
        <authorList>
            <person name="de Groot N.N."/>
        </authorList>
    </citation>
    <scope>NUCLEOTIDE SEQUENCE [LARGE SCALE GENOMIC DNA]</scope>
    <source>
        <strain evidence="4 5">CGMCC 1.3430</strain>
    </source>
</reference>
<dbReference type="PROSITE" id="PS51459">
    <property type="entry name" value="FIDO"/>
    <property type="match status" value="1"/>
</dbReference>
<name>A0A1H4D774_ALKAM</name>
<evidence type="ECO:0000256" key="1">
    <source>
        <dbReference type="PIRSR" id="PIRSR640198-1"/>
    </source>
</evidence>
<dbReference type="AlphaFoldDB" id="A0A1H4D774"/>
<proteinExistence type="predicted"/>
<dbReference type="Pfam" id="PF02661">
    <property type="entry name" value="Fic"/>
    <property type="match status" value="1"/>
</dbReference>
<gene>
    <name evidence="4" type="ORF">SAMN04488051_105104</name>
</gene>